<dbReference type="Proteomes" id="UP000824633">
    <property type="component" value="Chromosome"/>
</dbReference>
<proteinExistence type="predicted"/>
<accession>A0ABM7SZB4</accession>
<organism evidence="1 2">
    <name type="scientific">Clostridium gelidum</name>
    <dbReference type="NCBI Taxonomy" id="704125"/>
    <lineage>
        <taxon>Bacteria</taxon>
        <taxon>Bacillati</taxon>
        <taxon>Bacillota</taxon>
        <taxon>Clostridia</taxon>
        <taxon>Eubacteriales</taxon>
        <taxon>Clostridiaceae</taxon>
        <taxon>Clostridium</taxon>
    </lineage>
</organism>
<evidence type="ECO:0000313" key="1">
    <source>
        <dbReference type="EMBL" id="BCZ44013.1"/>
    </source>
</evidence>
<gene>
    <name evidence="1" type="ORF">psyc5s11_00800</name>
</gene>
<evidence type="ECO:0000313" key="2">
    <source>
        <dbReference type="Proteomes" id="UP000824633"/>
    </source>
</evidence>
<reference evidence="2" key="1">
    <citation type="submission" date="2021-07" db="EMBL/GenBank/DDBJ databases">
        <title>Complete genome sequencing of a Clostridium isolate.</title>
        <authorList>
            <person name="Ueki A."/>
            <person name="Tonouchi A."/>
        </authorList>
    </citation>
    <scope>NUCLEOTIDE SEQUENCE [LARGE SCALE GENOMIC DNA]</scope>
    <source>
        <strain evidence="2">C5S11</strain>
    </source>
</reference>
<evidence type="ECO:0008006" key="3">
    <source>
        <dbReference type="Google" id="ProtNLM"/>
    </source>
</evidence>
<dbReference type="RefSeq" id="WP_224035730.1">
    <property type="nucleotide sequence ID" value="NZ_AP024849.1"/>
</dbReference>
<keyword evidence="2" id="KW-1185">Reference proteome</keyword>
<sequence length="588" mass="67795">MAHNKLYRNFIILQEDERGYSHSNDKALSGYAKVEAKGDKCKVSFYAQNLKQEDNYSMVLICCKRDLKQLIDLGPLAINGVGKGDTSKEYYVNNIAGIGMSYEKISGAAICKVKDNETEFIMHGFMNGEDSTDNWRKFKVVKVDSKKYINKPEDEPRKHIDKFDIEPKKKEILSSGIADKAIISQANIVEAKIVEARIVETSELESGLVERKKDEKENKEVGVINVDNSKVEDKAQNRITKNDENIAEDINVLEEDRNKCKEAKKCVKCEKHENIEGTKKCIKHEMNESIEEVINKVAKKLDDYDGVIDLRINNLHEDIIIYGFVRDKKNDDCKWKKFKIEKKCRNDNQHFDNIQGNSRRIEENFKLDKLNETSEKNRLDRIDRLDIVDFDEYENDIQKAGSNNIKQQPSTDNMKQPNVNSNNIQQPNINSNMQQVESGNIQQATSNESFKMNGEVGQYFEKLAEDFEPYKGSLTDINYCKLYKINVKSIEDLCDESNYNKYTLAYYPMLNYYPYISKSGNFLLGYKCNTNGEIKYIVYGIPGGKEKNDQPYGGRTGFVTWTSDDENDIGYWLMFYDFNNSSIVIPTK</sequence>
<dbReference type="EMBL" id="AP024849">
    <property type="protein sequence ID" value="BCZ44013.1"/>
    <property type="molecule type" value="Genomic_DNA"/>
</dbReference>
<name>A0ABM7SZB4_9CLOT</name>
<protein>
    <recommendedName>
        <fullName evidence="3">Transmembrane protein</fullName>
    </recommendedName>
</protein>